<proteinExistence type="predicted"/>
<evidence type="ECO:0000313" key="3">
    <source>
        <dbReference type="Proteomes" id="UP001387364"/>
    </source>
</evidence>
<protein>
    <recommendedName>
        <fullName evidence="4">ABC transporter permease</fullName>
    </recommendedName>
</protein>
<dbReference type="Proteomes" id="UP001387364">
    <property type="component" value="Chromosome"/>
</dbReference>
<evidence type="ECO:0008006" key="4">
    <source>
        <dbReference type="Google" id="ProtNLM"/>
    </source>
</evidence>
<name>A0ABZ2N342_9BACI</name>
<dbReference type="RefSeq" id="WP_338750342.1">
    <property type="nucleotide sequence ID" value="NZ_CP147404.1"/>
</dbReference>
<feature type="transmembrane region" description="Helical" evidence="1">
    <location>
        <begin position="16"/>
        <end position="37"/>
    </location>
</feature>
<evidence type="ECO:0000256" key="1">
    <source>
        <dbReference type="SAM" id="Phobius"/>
    </source>
</evidence>
<organism evidence="2 3">
    <name type="scientific">Bacillus kandeliae</name>
    <dbReference type="NCBI Taxonomy" id="3129297"/>
    <lineage>
        <taxon>Bacteria</taxon>
        <taxon>Bacillati</taxon>
        <taxon>Bacillota</taxon>
        <taxon>Bacilli</taxon>
        <taxon>Bacillales</taxon>
        <taxon>Bacillaceae</taxon>
        <taxon>Bacillus</taxon>
    </lineage>
</organism>
<keyword evidence="3" id="KW-1185">Reference proteome</keyword>
<feature type="transmembrane region" description="Helical" evidence="1">
    <location>
        <begin position="88"/>
        <end position="115"/>
    </location>
</feature>
<feature type="transmembrane region" description="Helical" evidence="1">
    <location>
        <begin position="171"/>
        <end position="191"/>
    </location>
</feature>
<feature type="transmembrane region" description="Helical" evidence="1">
    <location>
        <begin position="135"/>
        <end position="159"/>
    </location>
</feature>
<keyword evidence="1" id="KW-1133">Transmembrane helix</keyword>
<keyword evidence="1" id="KW-0472">Membrane</keyword>
<reference evidence="2 3" key="1">
    <citation type="submission" date="2024-02" db="EMBL/GenBank/DDBJ databases">
        <title>Seven novel Bacillus-like species.</title>
        <authorList>
            <person name="Liu G."/>
        </authorList>
    </citation>
    <scope>NUCLEOTIDE SEQUENCE [LARGE SCALE GENOMIC DNA]</scope>
    <source>
        <strain evidence="2 3">FJAT-52991</strain>
    </source>
</reference>
<feature type="transmembrane region" description="Helical" evidence="1">
    <location>
        <begin position="43"/>
        <end position="67"/>
    </location>
</feature>
<accession>A0ABZ2N342</accession>
<keyword evidence="1" id="KW-0812">Transmembrane</keyword>
<dbReference type="EMBL" id="CP147404">
    <property type="protein sequence ID" value="WXB92143.1"/>
    <property type="molecule type" value="Genomic_DNA"/>
</dbReference>
<feature type="transmembrane region" description="Helical" evidence="1">
    <location>
        <begin position="231"/>
        <end position="252"/>
    </location>
</feature>
<evidence type="ECO:0000313" key="2">
    <source>
        <dbReference type="EMBL" id="WXB92143.1"/>
    </source>
</evidence>
<gene>
    <name evidence="2" type="ORF">WDJ61_12875</name>
</gene>
<sequence length="258" mass="29168">MFLGLLKKDFLLVKDLLLVGLLAEIVLLIGGAAFFASQGIFDSIFIFLFFAYMFHIVLLPIAMMTLLRQEEKGQYWLHGTARASKLMFSKLMISLLVTLSSLILIDVLTLGTFFVKFPSEFIKTSDGSIPYADGFIFNGIILLAALCFTFLGLFLWSIYHSLNVFPALKKFRWLLVIVIYLVMQGLISWFIDQPIIQQLFDSWVIPVSDWLEPVLMGSGFGSSFSAGGVQIWPIIFSLLYIAGLYIVSCWLLDRKVEV</sequence>